<reference evidence="5" key="1">
    <citation type="journal article" date="2019" name="Int. J. Syst. Evol. Microbiol.">
        <title>The Global Catalogue of Microorganisms (GCM) 10K type strain sequencing project: providing services to taxonomists for standard genome sequencing and annotation.</title>
        <authorList>
            <consortium name="The Broad Institute Genomics Platform"/>
            <consortium name="The Broad Institute Genome Sequencing Center for Infectious Disease"/>
            <person name="Wu L."/>
            <person name="Ma J."/>
        </authorList>
    </citation>
    <scope>NUCLEOTIDE SEQUENCE [LARGE SCALE GENOMIC DNA]</scope>
    <source>
        <strain evidence="5">JCM 18326</strain>
    </source>
</reference>
<evidence type="ECO:0000313" key="4">
    <source>
        <dbReference type="EMBL" id="GAA4836010.1"/>
    </source>
</evidence>
<keyword evidence="5" id="KW-1185">Reference proteome</keyword>
<dbReference type="SUPFAM" id="SSF52058">
    <property type="entry name" value="L domain-like"/>
    <property type="match status" value="3"/>
</dbReference>
<proteinExistence type="predicted"/>
<dbReference type="InterPro" id="IPR032675">
    <property type="entry name" value="LRR_dom_sf"/>
</dbReference>
<dbReference type="RefSeq" id="WP_345371672.1">
    <property type="nucleotide sequence ID" value="NZ_BAABJX010000032.1"/>
</dbReference>
<feature type="chain" id="PRO_5046102305" description="Internalin A" evidence="3">
    <location>
        <begin position="23"/>
        <end position="870"/>
    </location>
</feature>
<dbReference type="PANTHER" id="PTHR46652:SF3">
    <property type="entry name" value="LEUCINE-RICH REPEAT-CONTAINING PROTEIN 9"/>
    <property type="match status" value="1"/>
</dbReference>
<keyword evidence="2" id="KW-0677">Repeat</keyword>
<evidence type="ECO:0000256" key="2">
    <source>
        <dbReference type="ARBA" id="ARBA00022737"/>
    </source>
</evidence>
<dbReference type="PANTHER" id="PTHR46652">
    <property type="entry name" value="LEUCINE-RICH REPEAT AND IQ DOMAIN-CONTAINING PROTEIN 1-RELATED"/>
    <property type="match status" value="1"/>
</dbReference>
<evidence type="ECO:0000256" key="1">
    <source>
        <dbReference type="ARBA" id="ARBA00022614"/>
    </source>
</evidence>
<dbReference type="Proteomes" id="UP001500298">
    <property type="component" value="Unassembled WGS sequence"/>
</dbReference>
<protein>
    <recommendedName>
        <fullName evidence="6">Internalin A</fullName>
    </recommendedName>
</protein>
<name>A0ABP9DCW1_9BACT</name>
<keyword evidence="3" id="KW-0732">Signal</keyword>
<dbReference type="EMBL" id="BAABJX010000032">
    <property type="protein sequence ID" value="GAA4836010.1"/>
    <property type="molecule type" value="Genomic_DNA"/>
</dbReference>
<accession>A0ABP9DCW1</accession>
<keyword evidence="1" id="KW-0433">Leucine-rich repeat</keyword>
<feature type="signal peptide" evidence="3">
    <location>
        <begin position="1"/>
        <end position="22"/>
    </location>
</feature>
<evidence type="ECO:0000256" key="3">
    <source>
        <dbReference type="SAM" id="SignalP"/>
    </source>
</evidence>
<comment type="caution">
    <text evidence="4">The sequence shown here is derived from an EMBL/GenBank/DDBJ whole genome shotgun (WGS) entry which is preliminary data.</text>
</comment>
<evidence type="ECO:0008006" key="6">
    <source>
        <dbReference type="Google" id="ProtNLM"/>
    </source>
</evidence>
<dbReference type="Gene3D" id="3.80.10.10">
    <property type="entry name" value="Ribonuclease Inhibitor"/>
    <property type="match status" value="3"/>
</dbReference>
<organism evidence="4 5">
    <name type="scientific">Algivirga pacifica</name>
    <dbReference type="NCBI Taxonomy" id="1162670"/>
    <lineage>
        <taxon>Bacteria</taxon>
        <taxon>Pseudomonadati</taxon>
        <taxon>Bacteroidota</taxon>
        <taxon>Cytophagia</taxon>
        <taxon>Cytophagales</taxon>
        <taxon>Flammeovirgaceae</taxon>
        <taxon>Algivirga</taxon>
    </lineage>
</organism>
<sequence>MKLGQIFLTVLLIFLAGTSTFAQDNPKENVQSAERIKEYKEEITYMITYLQETFNFLGSAEEIAADKSIIINETYLKLFRDEEVQIEDDLDPNRQVPTNKDVQAYLKDIEFFFDSATFEFRVEEINHGVTDEGTLFFTVNMQRILHATTIEGETIEDTRDRFAQINLDPYAEELKIVSLYTTKLKQEEEKANWWNGLPQVWKDFLGQEKYLQDSVSMQDVLAVQDTLLLLKDSSQLPLSEQFFAYIDEIRSQEELDLSTHKELENLEPVSKMRKLKKLNIDGLAVKDLVPLRSLTHLQYLNCSNTQVRDLSPLQYCNSMVSLNISNTLLYDLSALVHLSELEELNISYTPTTDLSPIAALINLQKLNISEVNADDLSPLSSLTVLKELDLSGTAVNTLNEVGKVPSLERLDISRTGVKDLFPIQALKNLKQLFADHTSIEDLMPLQNLTDLERIYCDGTYVGNRMALQFMRQQPKTLVIYDSQQLRRWWNDLSAPWVKVFADTYQENTGVALQDSLTKEALQRIANFSSIDLSNNKEIQSLAPLSNLVNLKELHIDSTSISSLRGIEGLYSLETITANYSQIKDLSSIRTLTDLKILEVSNTLVDDLQSLRVMSELEQLNVSNTKVYDIMPLVTLQKLKLLNLEGTEVVEKQAEQFAISHEQCLVLYREKALTDWWSKLSPEWKAIFQKKYSLDTPPTSVQLHQIGMTPSLDLGYTNLKDIYPLGMLPNLRKLNLTELKLTDILVIAQLKELESLICRRLSVEDLSPIAQLPKLKTLDVSECGIDDLDFVSSLYTLEELRVSGNNDLSSLKDLKNLRDLKKLDCSSTNVKKLKYLYELTQLESIKCYNSRVSSSRAADLKAAIPACEVSF</sequence>
<evidence type="ECO:0000313" key="5">
    <source>
        <dbReference type="Proteomes" id="UP001500298"/>
    </source>
</evidence>
<gene>
    <name evidence="4" type="ORF">GCM10023331_21560</name>
</gene>
<dbReference type="InterPro" id="IPR050836">
    <property type="entry name" value="SDS22/Internalin_LRR"/>
</dbReference>